<dbReference type="CDD" id="cd11318">
    <property type="entry name" value="AmyAc_bac_fung_AmyA"/>
    <property type="match status" value="1"/>
</dbReference>
<dbReference type="PANTHER" id="PTHR43447">
    <property type="entry name" value="ALPHA-AMYLASE"/>
    <property type="match status" value="1"/>
</dbReference>
<dbReference type="Proteomes" id="UP001595683">
    <property type="component" value="Unassembled WGS sequence"/>
</dbReference>
<keyword evidence="9" id="KW-1185">Reference proteome</keyword>
<dbReference type="SMART" id="SM00642">
    <property type="entry name" value="Aamy"/>
    <property type="match status" value="1"/>
</dbReference>
<evidence type="ECO:0000256" key="2">
    <source>
        <dbReference type="ARBA" id="ARBA00008061"/>
    </source>
</evidence>
<organism evidence="8 9">
    <name type="scientific">Novosphingobium pokkalii</name>
    <dbReference type="NCBI Taxonomy" id="1770194"/>
    <lineage>
        <taxon>Bacteria</taxon>
        <taxon>Pseudomonadati</taxon>
        <taxon>Pseudomonadota</taxon>
        <taxon>Alphaproteobacteria</taxon>
        <taxon>Sphingomonadales</taxon>
        <taxon>Sphingomonadaceae</taxon>
        <taxon>Novosphingobium</taxon>
    </lineage>
</organism>
<evidence type="ECO:0000256" key="1">
    <source>
        <dbReference type="ARBA" id="ARBA00001913"/>
    </source>
</evidence>
<gene>
    <name evidence="8" type="primary">amyA</name>
    <name evidence="8" type="ORF">ACFOOT_19760</name>
</gene>
<comment type="caution">
    <text evidence="8">The sequence shown here is derived from an EMBL/GenBank/DDBJ whole genome shotgun (WGS) entry which is preliminary data.</text>
</comment>
<name>A0ABV7V896_9SPHN</name>
<dbReference type="Gene3D" id="2.60.40.1180">
    <property type="entry name" value="Golgi alpha-mannosidase II"/>
    <property type="match status" value="1"/>
</dbReference>
<evidence type="ECO:0000256" key="4">
    <source>
        <dbReference type="ARBA" id="ARBA00022801"/>
    </source>
</evidence>
<dbReference type="NCBIfam" id="NF006968">
    <property type="entry name" value="PRK09441.1-1"/>
    <property type="match status" value="1"/>
</dbReference>
<dbReference type="Gene3D" id="2.40.30.140">
    <property type="match status" value="1"/>
</dbReference>
<dbReference type="PIRSF" id="PIRSF001021">
    <property type="entry name" value="Alph-amls_thrmst"/>
    <property type="match status" value="1"/>
</dbReference>
<dbReference type="Pfam" id="PF00128">
    <property type="entry name" value="Alpha-amylase"/>
    <property type="match status" value="1"/>
</dbReference>
<dbReference type="InterPro" id="IPR013776">
    <property type="entry name" value="A-amylase_thermo"/>
</dbReference>
<dbReference type="EMBL" id="JBHRYE010000050">
    <property type="protein sequence ID" value="MFC3673664.1"/>
    <property type="molecule type" value="Genomic_DNA"/>
</dbReference>
<keyword evidence="3" id="KW-0479">Metal-binding</keyword>
<dbReference type="InterPro" id="IPR006047">
    <property type="entry name" value="GH13_cat_dom"/>
</dbReference>
<evidence type="ECO:0000256" key="6">
    <source>
        <dbReference type="ARBA" id="ARBA00023295"/>
    </source>
</evidence>
<evidence type="ECO:0000313" key="8">
    <source>
        <dbReference type="EMBL" id="MFC3673664.1"/>
    </source>
</evidence>
<keyword evidence="6 8" id="KW-0326">Glycosidase</keyword>
<evidence type="ECO:0000256" key="3">
    <source>
        <dbReference type="ARBA" id="ARBA00022723"/>
    </source>
</evidence>
<dbReference type="NCBIfam" id="NF006969">
    <property type="entry name" value="PRK09441.1-2"/>
    <property type="match status" value="1"/>
</dbReference>
<sequence length="494" mass="54939">MAQRTLIQFFHWYFPEGTLWDDAARAAEGLARMGVTDVWLPPAYKGASGTQSVGYDTYDLFDLGEFDQKGTVPTKYGTRAALEAACAALREHGLRVIHDVVFDHKMGADETERVQVRRTNPDNRTEIEDEAFDATTYTRFTFPGRAGAHSRFVWDHKCFSGVDRIEDPGEDGVFRLVNQYGDGEWNEEVDEELGNFDFLMGADVEFRNRAVYEELKFWGRWLAEQVPVDGFRLDAAKHIPAWFFRDWVGHCRESISPDLFVVAEYWQPDLAALQTYLDRVDHQLTLFDAALVHRFCDAARAGADYDLRTIFDGTLVQSLPDHAVTLVANHDTQPLQALEAPVEDWFKPLAYALILLREGGVPCLFHPDLYGATYADTGGDGETHEVTLAPVACLDRLTQARQRFAHGAQTDLFDSPTCIGFIRHGTAEAPGCVVILSNAGEATLTAELGPDHAGATFVDWLGHAQGECVADDEGRLPVRCAGGSVSVWVRQDAA</sequence>
<comment type="similarity">
    <text evidence="2">Belongs to the glycosyl hydrolase 13 family.</text>
</comment>
<dbReference type="SUPFAM" id="SSF51445">
    <property type="entry name" value="(Trans)glycosidases"/>
    <property type="match status" value="1"/>
</dbReference>
<accession>A0ABV7V896</accession>
<comment type="cofactor">
    <cofactor evidence="1">
        <name>Ca(2+)</name>
        <dbReference type="ChEBI" id="CHEBI:29108"/>
    </cofactor>
</comment>
<dbReference type="InterPro" id="IPR017853">
    <property type="entry name" value="GH"/>
</dbReference>
<dbReference type="RefSeq" id="WP_191326046.1">
    <property type="nucleotide sequence ID" value="NZ_BMZP01000027.1"/>
</dbReference>
<dbReference type="Gene3D" id="3.20.20.80">
    <property type="entry name" value="Glycosidases"/>
    <property type="match status" value="1"/>
</dbReference>
<protein>
    <submittedName>
        <fullName evidence="8">Alpha-amylase</fullName>
        <ecNumber evidence="8">3.2.1.1</ecNumber>
    </submittedName>
</protein>
<reference evidence="9" key="1">
    <citation type="journal article" date="2019" name="Int. J. Syst. Evol. Microbiol.">
        <title>The Global Catalogue of Microorganisms (GCM) 10K type strain sequencing project: providing services to taxonomists for standard genome sequencing and annotation.</title>
        <authorList>
            <consortium name="The Broad Institute Genomics Platform"/>
            <consortium name="The Broad Institute Genome Sequencing Center for Infectious Disease"/>
            <person name="Wu L."/>
            <person name="Ma J."/>
        </authorList>
    </citation>
    <scope>NUCLEOTIDE SEQUENCE [LARGE SCALE GENOMIC DNA]</scope>
    <source>
        <strain evidence="9">KCTC 42224</strain>
    </source>
</reference>
<feature type="domain" description="Glycosyl hydrolase family 13 catalytic" evidence="7">
    <location>
        <begin position="4"/>
        <end position="401"/>
    </location>
</feature>
<evidence type="ECO:0000313" key="9">
    <source>
        <dbReference type="Proteomes" id="UP001595683"/>
    </source>
</evidence>
<evidence type="ECO:0000256" key="5">
    <source>
        <dbReference type="ARBA" id="ARBA00023277"/>
    </source>
</evidence>
<keyword evidence="4 8" id="KW-0378">Hydrolase</keyword>
<keyword evidence="5" id="KW-0119">Carbohydrate metabolism</keyword>
<evidence type="ECO:0000259" key="7">
    <source>
        <dbReference type="SMART" id="SM00642"/>
    </source>
</evidence>
<dbReference type="EC" id="3.2.1.1" evidence="8"/>
<dbReference type="SUPFAM" id="SSF51011">
    <property type="entry name" value="Glycosyl hydrolase domain"/>
    <property type="match status" value="1"/>
</dbReference>
<dbReference type="GO" id="GO:0004556">
    <property type="term" value="F:alpha-amylase activity"/>
    <property type="evidence" value="ECO:0007669"/>
    <property type="project" value="UniProtKB-EC"/>
</dbReference>
<proteinExistence type="inferred from homology"/>
<dbReference type="InterPro" id="IPR013780">
    <property type="entry name" value="Glyco_hydro_b"/>
</dbReference>